<protein>
    <recommendedName>
        <fullName evidence="4">Outer membrane protein beta-barrel domain-containing protein</fullName>
    </recommendedName>
</protein>
<feature type="chain" id="PRO_5045400265" description="Outer membrane protein beta-barrel domain-containing protein" evidence="1">
    <location>
        <begin position="22"/>
        <end position="214"/>
    </location>
</feature>
<evidence type="ECO:0000313" key="2">
    <source>
        <dbReference type="EMBL" id="MBC8753852.1"/>
    </source>
</evidence>
<sequence length="214" mass="23646">MKILNITLVIAFIFSFNFLNAQDNDHHDDDYSTSKFSFVTYGGIGYAVVDNDNEPNYNLNANSADFLINYRIGKRYGIATGIGINQLSGTGFSSAGNFYHERGLLKIPVLLSVDYNLSEKVRLVANIGLYGQTILKDEYSFVGGTVEDVYEGWNFGFQSGIGLAYNFNQKISLGIMVHNQGDFTRIDSDTSKGITDEQKIVGLNSIGLLFAINL</sequence>
<proteinExistence type="predicted"/>
<feature type="signal peptide" evidence="1">
    <location>
        <begin position="1"/>
        <end position="21"/>
    </location>
</feature>
<evidence type="ECO:0008006" key="4">
    <source>
        <dbReference type="Google" id="ProtNLM"/>
    </source>
</evidence>
<dbReference type="SUPFAM" id="SSF56925">
    <property type="entry name" value="OMPA-like"/>
    <property type="match status" value="1"/>
</dbReference>
<comment type="caution">
    <text evidence="2">The sequence shown here is derived from an EMBL/GenBank/DDBJ whole genome shotgun (WGS) entry which is preliminary data.</text>
</comment>
<name>A0ABR7Q5M5_9FLAO</name>
<accession>A0ABR7Q5M5</accession>
<reference evidence="2 3" key="1">
    <citation type="submission" date="2020-07" db="EMBL/GenBank/DDBJ databases">
        <title>Description of Kordia aestuariivivens sp. nov., isolated from a tidal flat.</title>
        <authorList>
            <person name="Park S."/>
            <person name="Yoon J.-H."/>
        </authorList>
    </citation>
    <scope>NUCLEOTIDE SEQUENCE [LARGE SCALE GENOMIC DNA]</scope>
    <source>
        <strain evidence="2 3">YSTF-M3</strain>
    </source>
</reference>
<evidence type="ECO:0000256" key="1">
    <source>
        <dbReference type="SAM" id="SignalP"/>
    </source>
</evidence>
<dbReference type="Proteomes" id="UP000619238">
    <property type="component" value="Unassembled WGS sequence"/>
</dbReference>
<evidence type="ECO:0000313" key="3">
    <source>
        <dbReference type="Proteomes" id="UP000619238"/>
    </source>
</evidence>
<dbReference type="InterPro" id="IPR011250">
    <property type="entry name" value="OMP/PagP_B-barrel"/>
</dbReference>
<dbReference type="RefSeq" id="WP_187560887.1">
    <property type="nucleotide sequence ID" value="NZ_JACGWS010000002.1"/>
</dbReference>
<keyword evidence="3" id="KW-1185">Reference proteome</keyword>
<organism evidence="2 3">
    <name type="scientific">Kordia aestuariivivens</name>
    <dbReference type="NCBI Taxonomy" id="2759037"/>
    <lineage>
        <taxon>Bacteria</taxon>
        <taxon>Pseudomonadati</taxon>
        <taxon>Bacteroidota</taxon>
        <taxon>Flavobacteriia</taxon>
        <taxon>Flavobacteriales</taxon>
        <taxon>Flavobacteriaceae</taxon>
        <taxon>Kordia</taxon>
    </lineage>
</organism>
<gene>
    <name evidence="2" type="ORF">H2O64_04170</name>
</gene>
<keyword evidence="1" id="KW-0732">Signal</keyword>
<dbReference type="EMBL" id="JACGWS010000002">
    <property type="protein sequence ID" value="MBC8753852.1"/>
    <property type="molecule type" value="Genomic_DNA"/>
</dbReference>